<feature type="transmembrane region" description="Helical" evidence="8">
    <location>
        <begin position="175"/>
        <end position="200"/>
    </location>
</feature>
<dbReference type="InterPro" id="IPR036259">
    <property type="entry name" value="MFS_trans_sf"/>
</dbReference>
<keyword evidence="2" id="KW-0813">Transport</keyword>
<organism evidence="10 11">
    <name type="scientific">Plectus sambesii</name>
    <dbReference type="NCBI Taxonomy" id="2011161"/>
    <lineage>
        <taxon>Eukaryota</taxon>
        <taxon>Metazoa</taxon>
        <taxon>Ecdysozoa</taxon>
        <taxon>Nematoda</taxon>
        <taxon>Chromadorea</taxon>
        <taxon>Plectida</taxon>
        <taxon>Plectina</taxon>
        <taxon>Plectoidea</taxon>
        <taxon>Plectidae</taxon>
        <taxon>Plectus</taxon>
    </lineage>
</organism>
<comment type="similarity">
    <text evidence="6">Belongs to the major facilitator superfamily. Spinster (TC 2.A.1.49) family.</text>
</comment>
<keyword evidence="4 8" id="KW-1133">Transmembrane helix</keyword>
<feature type="region of interest" description="Disordered" evidence="7">
    <location>
        <begin position="41"/>
        <end position="77"/>
    </location>
</feature>
<feature type="transmembrane region" description="Helical" evidence="8">
    <location>
        <begin position="243"/>
        <end position="263"/>
    </location>
</feature>
<feature type="transmembrane region" description="Helical" evidence="8">
    <location>
        <begin position="151"/>
        <end position="169"/>
    </location>
</feature>
<keyword evidence="10" id="KW-1185">Reference proteome</keyword>
<feature type="transmembrane region" description="Helical" evidence="8">
    <location>
        <begin position="340"/>
        <end position="363"/>
    </location>
</feature>
<evidence type="ECO:0000256" key="6">
    <source>
        <dbReference type="ARBA" id="ARBA00024338"/>
    </source>
</evidence>
<feature type="compositionally biased region" description="Polar residues" evidence="7">
    <location>
        <begin position="51"/>
        <end position="72"/>
    </location>
</feature>
<feature type="region of interest" description="Disordered" evidence="7">
    <location>
        <begin position="521"/>
        <end position="547"/>
    </location>
</feature>
<evidence type="ECO:0000256" key="1">
    <source>
        <dbReference type="ARBA" id="ARBA00004141"/>
    </source>
</evidence>
<name>A0A914WD37_9BILA</name>
<sequence length="555" mass="61371">MVSNGLSIGYRNDFATDKVNEDPPLQFLPLQSSREGKVGQLEMADRDRLTTSDSLTQRESTNNLTGRNSPTPSDDDAPIPRRNYVAVIILFIINLLNYMDRFTVAGVLTQLQDYFDMNDAQGGLLQTVFICFYMIFAPICGYLGDRYNRKWIMSVGIFIWSGAVLLSTFMPSHHYWLFLACRGVVGIGEASYSTVSPTLIADMFTGKNRSRMLMLFYFAIPVGSGLGFIVGSNVATLMGGWQWGVRVTPILGVACLLLIIFVLREPERGEAEGAHVERTTFWEDIKHLAHNRTYVYSTLGFTSVVFVTGSMSWWTPTAVEHAWAMNNHQEKPPMEAKAKISLVFGVITCLAGLLGVAFGSMTAQLWRDGKGCMTRFKNPRADPYICAIGSLAAVPLLFIALQFIPTAIGLGWVFVFCAVTMMCLNWAVIVDMLLYIVVPTRRATASAFQILISHLLGDAASPYVIGLISDKLRGSDPSAAARFYSLQHALYIPNFVLIFSGAFFLIATFFVVGDRRRAKEDMHGMDDNPAHPPAAPDTLETSPVVASPPNVYQTF</sequence>
<feature type="transmembrane region" description="Helical" evidence="8">
    <location>
        <begin position="489"/>
        <end position="512"/>
    </location>
</feature>
<dbReference type="AlphaFoldDB" id="A0A914WD37"/>
<accession>A0A914WD37</accession>
<dbReference type="PANTHER" id="PTHR23505:SF79">
    <property type="entry name" value="PROTEIN SPINSTER"/>
    <property type="match status" value="1"/>
</dbReference>
<dbReference type="CDD" id="cd17328">
    <property type="entry name" value="MFS_spinster_like"/>
    <property type="match status" value="1"/>
</dbReference>
<evidence type="ECO:0000256" key="2">
    <source>
        <dbReference type="ARBA" id="ARBA00022448"/>
    </source>
</evidence>
<feature type="domain" description="Major facilitator superfamily (MFS) profile" evidence="9">
    <location>
        <begin position="86"/>
        <end position="519"/>
    </location>
</feature>
<feature type="transmembrane region" description="Helical" evidence="8">
    <location>
        <begin position="450"/>
        <end position="469"/>
    </location>
</feature>
<dbReference type="InterPro" id="IPR011701">
    <property type="entry name" value="MFS"/>
</dbReference>
<dbReference type="Pfam" id="PF07690">
    <property type="entry name" value="MFS_1"/>
    <property type="match status" value="1"/>
</dbReference>
<feature type="transmembrane region" description="Helical" evidence="8">
    <location>
        <begin position="212"/>
        <end position="231"/>
    </location>
</feature>
<dbReference type="GO" id="GO:0016020">
    <property type="term" value="C:membrane"/>
    <property type="evidence" value="ECO:0007669"/>
    <property type="project" value="UniProtKB-SubCell"/>
</dbReference>
<dbReference type="InterPro" id="IPR020846">
    <property type="entry name" value="MFS_dom"/>
</dbReference>
<evidence type="ECO:0000259" key="9">
    <source>
        <dbReference type="PROSITE" id="PS50850"/>
    </source>
</evidence>
<protein>
    <submittedName>
        <fullName evidence="11">Major facilitator superfamily (MFS) profile domain-containing protein</fullName>
    </submittedName>
</protein>
<dbReference type="Gene3D" id="1.20.1250.20">
    <property type="entry name" value="MFS general substrate transporter like domains"/>
    <property type="match status" value="1"/>
</dbReference>
<evidence type="ECO:0000313" key="10">
    <source>
        <dbReference type="Proteomes" id="UP000887566"/>
    </source>
</evidence>
<evidence type="ECO:0000313" key="11">
    <source>
        <dbReference type="WBParaSite" id="PSAMB.scaffold3584size17717.g21938.t1"/>
    </source>
</evidence>
<feature type="transmembrane region" description="Helical" evidence="8">
    <location>
        <begin position="384"/>
        <end position="404"/>
    </location>
</feature>
<feature type="transmembrane region" description="Helical" evidence="8">
    <location>
        <begin position="294"/>
        <end position="315"/>
    </location>
</feature>
<evidence type="ECO:0000256" key="5">
    <source>
        <dbReference type="ARBA" id="ARBA00023136"/>
    </source>
</evidence>
<feature type="transmembrane region" description="Helical" evidence="8">
    <location>
        <begin position="124"/>
        <end position="144"/>
    </location>
</feature>
<dbReference type="WBParaSite" id="PSAMB.scaffold3584size17717.g21938.t1">
    <property type="protein sequence ID" value="PSAMB.scaffold3584size17717.g21938.t1"/>
    <property type="gene ID" value="PSAMB.scaffold3584size17717.g21938"/>
</dbReference>
<dbReference type="PROSITE" id="PS50850">
    <property type="entry name" value="MFS"/>
    <property type="match status" value="1"/>
</dbReference>
<feature type="transmembrane region" description="Helical" evidence="8">
    <location>
        <begin position="410"/>
        <end position="438"/>
    </location>
</feature>
<evidence type="ECO:0000256" key="3">
    <source>
        <dbReference type="ARBA" id="ARBA00022692"/>
    </source>
</evidence>
<evidence type="ECO:0000256" key="7">
    <source>
        <dbReference type="SAM" id="MobiDB-lite"/>
    </source>
</evidence>
<comment type="subcellular location">
    <subcellularLocation>
        <location evidence="1">Membrane</location>
        <topology evidence="1">Multi-pass membrane protein</topology>
    </subcellularLocation>
</comment>
<reference evidence="11" key="1">
    <citation type="submission" date="2022-11" db="UniProtKB">
        <authorList>
            <consortium name="WormBaseParasite"/>
        </authorList>
    </citation>
    <scope>IDENTIFICATION</scope>
</reference>
<dbReference type="InterPro" id="IPR044770">
    <property type="entry name" value="MFS_spinster-like"/>
</dbReference>
<evidence type="ECO:0000256" key="8">
    <source>
        <dbReference type="SAM" id="Phobius"/>
    </source>
</evidence>
<keyword evidence="3 8" id="KW-0812">Transmembrane</keyword>
<proteinExistence type="inferred from homology"/>
<evidence type="ECO:0000256" key="4">
    <source>
        <dbReference type="ARBA" id="ARBA00022989"/>
    </source>
</evidence>
<dbReference type="GO" id="GO:0022857">
    <property type="term" value="F:transmembrane transporter activity"/>
    <property type="evidence" value="ECO:0007669"/>
    <property type="project" value="InterPro"/>
</dbReference>
<feature type="transmembrane region" description="Helical" evidence="8">
    <location>
        <begin position="84"/>
        <end position="104"/>
    </location>
</feature>
<dbReference type="PANTHER" id="PTHR23505">
    <property type="entry name" value="SPINSTER"/>
    <property type="match status" value="1"/>
</dbReference>
<dbReference type="SUPFAM" id="SSF103473">
    <property type="entry name" value="MFS general substrate transporter"/>
    <property type="match status" value="1"/>
</dbReference>
<keyword evidence="5 8" id="KW-0472">Membrane</keyword>
<dbReference type="Proteomes" id="UP000887566">
    <property type="component" value="Unplaced"/>
</dbReference>